<reference evidence="1 2" key="1">
    <citation type="submission" date="2016-10" db="EMBL/GenBank/DDBJ databases">
        <authorList>
            <person name="de Groot N.N."/>
        </authorList>
    </citation>
    <scope>NUCLEOTIDE SEQUENCE [LARGE SCALE GENOMIC DNA]</scope>
    <source>
        <strain evidence="2">EB21,IBRC-M 10013,KCTC 4048</strain>
    </source>
</reference>
<protein>
    <recommendedName>
        <fullName evidence="3">BNR/Asp-box repeat-containing protein</fullName>
    </recommendedName>
</protein>
<dbReference type="OrthoDB" id="197823at2157"/>
<dbReference type="PANTHER" id="PTHR43739:SF5">
    <property type="entry name" value="EXO-ALPHA-SIALIDASE"/>
    <property type="match status" value="1"/>
</dbReference>
<sequence>MVLLVGTFDGLFALREDGSGAERRLDATVHRLHAVEDGCIAATESGLYRTTDGRAWDHVAEFPGAVVSATVSPDGDRWYVGTDPAAVHCSTDDGASWRELDALQSLPDRERWRDRAPGDDASVRTMAVHQDAPERLAVGIEPGGVYLSVDGGETWSARSAGVHDDVHHLLALGADEYVAACGNGLYRTDDAGRTWLRQDTDFRDFWFNYFRESLTHEDTLYAAANGRGPATPAGALFEVTEDGVVERYPYPGENESFVVSWAVQDGTVYAGTMDVRDGFGQYEPARILRREERGWFESGTVPAGARTLATI</sequence>
<dbReference type="AlphaFoldDB" id="A0A1G9T8C5"/>
<organism evidence="1 2">
    <name type="scientific">Haloarchaeobius iranensis</name>
    <dbReference type="NCBI Taxonomy" id="996166"/>
    <lineage>
        <taxon>Archaea</taxon>
        <taxon>Methanobacteriati</taxon>
        <taxon>Methanobacteriota</taxon>
        <taxon>Stenosarchaea group</taxon>
        <taxon>Halobacteria</taxon>
        <taxon>Halobacteriales</taxon>
        <taxon>Halorubellaceae</taxon>
        <taxon>Haloarchaeobius</taxon>
    </lineage>
</organism>
<dbReference type="PANTHER" id="PTHR43739">
    <property type="entry name" value="XYLOGLUCANASE (EUROFUNG)"/>
    <property type="match status" value="1"/>
</dbReference>
<name>A0A1G9T8C5_9EURY</name>
<gene>
    <name evidence="1" type="ORF">SAMN05192554_102201</name>
</gene>
<evidence type="ECO:0008006" key="3">
    <source>
        <dbReference type="Google" id="ProtNLM"/>
    </source>
</evidence>
<evidence type="ECO:0000313" key="1">
    <source>
        <dbReference type="EMBL" id="SDM43999.1"/>
    </source>
</evidence>
<dbReference type="GO" id="GO:0010411">
    <property type="term" value="P:xyloglucan metabolic process"/>
    <property type="evidence" value="ECO:0007669"/>
    <property type="project" value="TreeGrafter"/>
</dbReference>
<dbReference type="Proteomes" id="UP000199370">
    <property type="component" value="Unassembled WGS sequence"/>
</dbReference>
<dbReference type="InterPro" id="IPR015943">
    <property type="entry name" value="WD40/YVTN_repeat-like_dom_sf"/>
</dbReference>
<dbReference type="STRING" id="996166.SAMN05192554_102201"/>
<dbReference type="InterPro" id="IPR052025">
    <property type="entry name" value="Xyloglucanase_GH74"/>
</dbReference>
<dbReference type="RefSeq" id="WP_089731432.1">
    <property type="nucleotide sequence ID" value="NZ_FNIA01000002.1"/>
</dbReference>
<dbReference type="EMBL" id="FNIA01000002">
    <property type="protein sequence ID" value="SDM43999.1"/>
    <property type="molecule type" value="Genomic_DNA"/>
</dbReference>
<dbReference type="SUPFAM" id="SSF110296">
    <property type="entry name" value="Oligoxyloglucan reducing end-specific cellobiohydrolase"/>
    <property type="match status" value="1"/>
</dbReference>
<evidence type="ECO:0000313" key="2">
    <source>
        <dbReference type="Proteomes" id="UP000199370"/>
    </source>
</evidence>
<accession>A0A1G9T8C5</accession>
<proteinExistence type="predicted"/>
<keyword evidence="2" id="KW-1185">Reference proteome</keyword>
<dbReference type="Gene3D" id="2.130.10.10">
    <property type="entry name" value="YVTN repeat-like/Quinoprotein amine dehydrogenase"/>
    <property type="match status" value="1"/>
</dbReference>